<evidence type="ECO:0000313" key="2">
    <source>
        <dbReference type="EnsemblPlants" id="cds.novel_model_7466_5bd9a17a.3.5bd9b13e"/>
    </source>
</evidence>
<sequence>MVVAVVVVVILEDVDVEVAVGVGVVVALVVVAALVERRNQLRSLLMTLTKNWIVTMLKLCKHEILAAELY</sequence>
<dbReference type="AlphaFoldDB" id="A0A803RBM0"/>
<feature type="transmembrane region" description="Helical" evidence="1">
    <location>
        <begin position="18"/>
        <end position="35"/>
    </location>
</feature>
<keyword evidence="3" id="KW-1185">Reference proteome</keyword>
<accession>A0A803RBM0</accession>
<gene>
    <name evidence="2" type="primary">LOC115699271</name>
</gene>
<evidence type="ECO:0000256" key="1">
    <source>
        <dbReference type="SAM" id="Phobius"/>
    </source>
</evidence>
<dbReference type="EnsemblPlants" id="novel_model_7466_5bd9a17a.3.5bd9b13e">
    <property type="protein sequence ID" value="cds.novel_model_7466_5bd9a17a.3.5bd9b13e"/>
    <property type="gene ID" value="novel_gene_3977_5bd9a17a"/>
</dbReference>
<evidence type="ECO:0000313" key="3">
    <source>
        <dbReference type="Proteomes" id="UP000596661"/>
    </source>
</evidence>
<keyword evidence="1" id="KW-0812">Transmembrane</keyword>
<proteinExistence type="predicted"/>
<reference evidence="2" key="1">
    <citation type="submission" date="2021-03" db="UniProtKB">
        <authorList>
            <consortium name="EnsemblPlants"/>
        </authorList>
    </citation>
    <scope>IDENTIFICATION</scope>
</reference>
<organism evidence="2 3">
    <name type="scientific">Cannabis sativa</name>
    <name type="common">Hemp</name>
    <name type="synonym">Marijuana</name>
    <dbReference type="NCBI Taxonomy" id="3483"/>
    <lineage>
        <taxon>Eukaryota</taxon>
        <taxon>Viridiplantae</taxon>
        <taxon>Streptophyta</taxon>
        <taxon>Embryophyta</taxon>
        <taxon>Tracheophyta</taxon>
        <taxon>Spermatophyta</taxon>
        <taxon>Magnoliopsida</taxon>
        <taxon>eudicotyledons</taxon>
        <taxon>Gunneridae</taxon>
        <taxon>Pentapetalae</taxon>
        <taxon>rosids</taxon>
        <taxon>fabids</taxon>
        <taxon>Rosales</taxon>
        <taxon>Cannabaceae</taxon>
        <taxon>Cannabis</taxon>
    </lineage>
</organism>
<protein>
    <submittedName>
        <fullName evidence="2">Uncharacterized protein</fullName>
    </submittedName>
</protein>
<dbReference type="Proteomes" id="UP000596661">
    <property type="component" value="Unassembled WGS sequence"/>
</dbReference>
<dbReference type="EMBL" id="UZAU01000836">
    <property type="status" value="NOT_ANNOTATED_CDS"/>
    <property type="molecule type" value="Genomic_DNA"/>
</dbReference>
<dbReference type="Gramene" id="novel_model_7466_5bd9a17a.3.5bd9b13e">
    <property type="protein sequence ID" value="cds.novel_model_7466_5bd9a17a.3.5bd9b13e"/>
    <property type="gene ID" value="novel_gene_3977_5bd9a17a"/>
</dbReference>
<keyword evidence="1" id="KW-0472">Membrane</keyword>
<keyword evidence="1" id="KW-1133">Transmembrane helix</keyword>
<name>A0A803RBM0_CANSA</name>